<reference evidence="12" key="2">
    <citation type="submission" date="2025-09" db="UniProtKB">
        <authorList>
            <consortium name="Ensembl"/>
        </authorList>
    </citation>
    <scope>IDENTIFICATION</scope>
</reference>
<dbReference type="InterPro" id="IPR036179">
    <property type="entry name" value="Ig-like_dom_sf"/>
</dbReference>
<feature type="transmembrane region" description="Helical" evidence="10">
    <location>
        <begin position="167"/>
        <end position="191"/>
    </location>
</feature>
<dbReference type="GO" id="GO:0098609">
    <property type="term" value="P:cell-cell adhesion"/>
    <property type="evidence" value="ECO:0007669"/>
    <property type="project" value="TreeGrafter"/>
</dbReference>
<evidence type="ECO:0000256" key="2">
    <source>
        <dbReference type="ARBA" id="ARBA00007180"/>
    </source>
</evidence>
<proteinExistence type="inferred from homology"/>
<keyword evidence="9" id="KW-0393">Immunoglobulin domain</keyword>
<evidence type="ECO:0000313" key="12">
    <source>
        <dbReference type="Ensembl" id="ENSNMLP00000029510.1"/>
    </source>
</evidence>
<organism evidence="12 13">
    <name type="scientific">Neogobius melanostomus</name>
    <name type="common">round goby</name>
    <dbReference type="NCBI Taxonomy" id="47308"/>
    <lineage>
        <taxon>Eukaryota</taxon>
        <taxon>Metazoa</taxon>
        <taxon>Chordata</taxon>
        <taxon>Craniata</taxon>
        <taxon>Vertebrata</taxon>
        <taxon>Euteleostomi</taxon>
        <taxon>Actinopterygii</taxon>
        <taxon>Neopterygii</taxon>
        <taxon>Teleostei</taxon>
        <taxon>Neoteleostei</taxon>
        <taxon>Acanthomorphata</taxon>
        <taxon>Gobiaria</taxon>
        <taxon>Gobiiformes</taxon>
        <taxon>Gobioidei</taxon>
        <taxon>Gobiidae</taxon>
        <taxon>Benthophilinae</taxon>
        <taxon>Neogobiini</taxon>
        <taxon>Neogobius</taxon>
    </lineage>
</organism>
<keyword evidence="4" id="KW-0732">Signal</keyword>
<feature type="domain" description="Ig-like" evidence="11">
    <location>
        <begin position="22"/>
        <end position="155"/>
    </location>
</feature>
<evidence type="ECO:0000256" key="5">
    <source>
        <dbReference type="ARBA" id="ARBA00022989"/>
    </source>
</evidence>
<keyword evidence="8" id="KW-0325">Glycoprotein</keyword>
<keyword evidence="7" id="KW-1015">Disulfide bond</keyword>
<evidence type="ECO:0000256" key="9">
    <source>
        <dbReference type="ARBA" id="ARBA00023319"/>
    </source>
</evidence>
<dbReference type="PANTHER" id="PTHR13869:SF21">
    <property type="entry name" value="MYELIN PROTEIN ZERO-LIKE PROTEIN 2"/>
    <property type="match status" value="1"/>
</dbReference>
<reference evidence="12" key="1">
    <citation type="submission" date="2025-08" db="UniProtKB">
        <authorList>
            <consortium name="Ensembl"/>
        </authorList>
    </citation>
    <scope>IDENTIFICATION</scope>
</reference>
<comment type="similarity">
    <text evidence="2">Belongs to the myelin P0 protein family.</text>
</comment>
<dbReference type="GO" id="GO:0005886">
    <property type="term" value="C:plasma membrane"/>
    <property type="evidence" value="ECO:0007669"/>
    <property type="project" value="TreeGrafter"/>
</dbReference>
<evidence type="ECO:0000313" key="13">
    <source>
        <dbReference type="Proteomes" id="UP000694523"/>
    </source>
</evidence>
<dbReference type="InterPro" id="IPR003599">
    <property type="entry name" value="Ig_sub"/>
</dbReference>
<keyword evidence="5 10" id="KW-1133">Transmembrane helix</keyword>
<dbReference type="AlphaFoldDB" id="A0A8C6WSW8"/>
<keyword evidence="6 10" id="KW-0472">Membrane</keyword>
<dbReference type="PRINTS" id="PR00213">
    <property type="entry name" value="MYELINP0"/>
</dbReference>
<dbReference type="SUPFAM" id="SSF48726">
    <property type="entry name" value="Immunoglobulin"/>
    <property type="match status" value="1"/>
</dbReference>
<dbReference type="SMART" id="SM00409">
    <property type="entry name" value="IG"/>
    <property type="match status" value="1"/>
</dbReference>
<keyword evidence="3 10" id="KW-0812">Transmembrane</keyword>
<evidence type="ECO:0000256" key="1">
    <source>
        <dbReference type="ARBA" id="ARBA00004479"/>
    </source>
</evidence>
<dbReference type="InterPro" id="IPR013106">
    <property type="entry name" value="Ig_V-set"/>
</dbReference>
<evidence type="ECO:0000259" key="11">
    <source>
        <dbReference type="PROSITE" id="PS50835"/>
    </source>
</evidence>
<protein>
    <submittedName>
        <fullName evidence="12">Myelin protein zero-like 2b</fullName>
    </submittedName>
</protein>
<dbReference type="Proteomes" id="UP000694523">
    <property type="component" value="Unplaced"/>
</dbReference>
<evidence type="ECO:0000256" key="7">
    <source>
        <dbReference type="ARBA" id="ARBA00023157"/>
    </source>
</evidence>
<dbReference type="FunFam" id="2.60.40.10:FF:000193">
    <property type="entry name" value="Myelin protein zero-like 1 like"/>
    <property type="match status" value="1"/>
</dbReference>
<dbReference type="Pfam" id="PF07686">
    <property type="entry name" value="V-set"/>
    <property type="match status" value="1"/>
</dbReference>
<evidence type="ECO:0000256" key="8">
    <source>
        <dbReference type="ARBA" id="ARBA00023180"/>
    </source>
</evidence>
<sequence length="218" mass="24304">GRILEVRGTPSVQHNILMLPTPSLTCSDAYFVFNRVRLVSCIEISTPSEVEAVNGTHVKLKCTFSSTSPVSLQSVTVSWNFRPLLPGPDESVFYYDKEPFPPDQGRFKGHVVWSGDIPRKDASITLQDVPPTFNGTYICQVRNRPDVHGHNGEITLKVVYKVSISEISMLALAVGAGIVLVLIILAIVVSVKLCRKRRMDKDIEMHVPEDQWKDSTAW</sequence>
<evidence type="ECO:0000256" key="6">
    <source>
        <dbReference type="ARBA" id="ARBA00023136"/>
    </source>
</evidence>
<evidence type="ECO:0000256" key="10">
    <source>
        <dbReference type="SAM" id="Phobius"/>
    </source>
</evidence>
<dbReference type="InterPro" id="IPR007110">
    <property type="entry name" value="Ig-like_dom"/>
</dbReference>
<dbReference type="Ensembl" id="ENSNMLT00000032904.1">
    <property type="protein sequence ID" value="ENSNMLP00000029510.1"/>
    <property type="gene ID" value="ENSNMLG00000018651.1"/>
</dbReference>
<dbReference type="PROSITE" id="PS50835">
    <property type="entry name" value="IG_LIKE"/>
    <property type="match status" value="1"/>
</dbReference>
<evidence type="ECO:0000256" key="4">
    <source>
        <dbReference type="ARBA" id="ARBA00022729"/>
    </source>
</evidence>
<keyword evidence="13" id="KW-1185">Reference proteome</keyword>
<name>A0A8C6WSW8_9GOBI</name>
<dbReference type="InterPro" id="IPR000920">
    <property type="entry name" value="Myelin_P0-rel"/>
</dbReference>
<evidence type="ECO:0000256" key="3">
    <source>
        <dbReference type="ARBA" id="ARBA00022692"/>
    </source>
</evidence>
<comment type="subcellular location">
    <subcellularLocation>
        <location evidence="1">Membrane</location>
        <topology evidence="1">Single-pass type I membrane protein</topology>
    </subcellularLocation>
</comment>
<accession>A0A8C6WSW8</accession>
<dbReference type="InterPro" id="IPR013783">
    <property type="entry name" value="Ig-like_fold"/>
</dbReference>
<dbReference type="Gene3D" id="2.60.40.10">
    <property type="entry name" value="Immunoglobulins"/>
    <property type="match status" value="1"/>
</dbReference>
<dbReference type="PANTHER" id="PTHR13869">
    <property type="entry name" value="MYELIN P0 RELATED"/>
    <property type="match status" value="1"/>
</dbReference>